<feature type="active site" description="Proton donor" evidence="5">
    <location>
        <position position="201"/>
    </location>
</feature>
<dbReference type="InterPro" id="IPR015883">
    <property type="entry name" value="Glyco_hydro_20_cat"/>
</dbReference>
<keyword evidence="4" id="KW-0378">Hydrolase</keyword>
<dbReference type="EMBL" id="CAJNNW010030908">
    <property type="protein sequence ID" value="CAE8705094.1"/>
    <property type="molecule type" value="Genomic_DNA"/>
</dbReference>
<evidence type="ECO:0000256" key="3">
    <source>
        <dbReference type="ARBA" id="ARBA00012663"/>
    </source>
</evidence>
<comment type="catalytic activity">
    <reaction evidence="1">
        <text>Hydrolysis of terminal non-reducing N-acetyl-D-hexosamine residues in N-acetyl-beta-D-hexosaminides.</text>
        <dbReference type="EC" id="3.2.1.52"/>
    </reaction>
</comment>
<dbReference type="PANTHER" id="PTHR22600:SF57">
    <property type="entry name" value="BETA-N-ACETYLHEXOSAMINIDASE"/>
    <property type="match status" value="1"/>
</dbReference>
<evidence type="ECO:0000313" key="7">
    <source>
        <dbReference type="EMBL" id="CAE8705094.1"/>
    </source>
</evidence>
<dbReference type="GO" id="GO:0004563">
    <property type="term" value="F:beta-N-acetylhexosaminidase activity"/>
    <property type="evidence" value="ECO:0007669"/>
    <property type="project" value="UniProtKB-EC"/>
</dbReference>
<dbReference type="GO" id="GO:0005975">
    <property type="term" value="P:carbohydrate metabolic process"/>
    <property type="evidence" value="ECO:0007669"/>
    <property type="project" value="InterPro"/>
</dbReference>
<sequence length="393" mass="43241">MATLYQLVEVRAPSGQDTRITVPGCPHEITDSPAFPHRGLLLDTSRTYYPVPWIKTLIASLAEFKINILHLHLTDTTSWPLEVEEFPELTERLSYRDNNGEKQIYSRADIRELVEYARLRGMSLLPDVDGPAHDPALATGKPLWLTAGGTANYSTQSFGVEPPPGVWNLSNDSALQVVKSVLTQLQEDFSTSPFLHLGGDEPVAGAVCDTPADETQKELCLRQCTTLNGRTGSPWREGCAVVPLRPADSSANVTWWFPEVLNALVQKYFSTVAPTPATMPTAAWSGIRTDMGVSLPPTSLASKSVLQLWEFAGPGSKRPTLTEADCKTCDLIQSSATRPHLIPDGTEDVGWLYLECGESNNWISMSKLLVFLRVLGFHLCPQCHGASWTRHQD</sequence>
<proteinExistence type="inferred from homology"/>
<dbReference type="AlphaFoldDB" id="A0A813KIW7"/>
<evidence type="ECO:0000259" key="6">
    <source>
        <dbReference type="Pfam" id="PF00728"/>
    </source>
</evidence>
<evidence type="ECO:0000256" key="4">
    <source>
        <dbReference type="ARBA" id="ARBA00022801"/>
    </source>
</evidence>
<name>A0A813KIW7_POLGL</name>
<evidence type="ECO:0000256" key="5">
    <source>
        <dbReference type="PIRSR" id="PIRSR625705-1"/>
    </source>
</evidence>
<dbReference type="InterPro" id="IPR017853">
    <property type="entry name" value="GH"/>
</dbReference>
<gene>
    <name evidence="7" type="ORF">PGLA2088_LOCUS33520</name>
</gene>
<reference evidence="7" key="1">
    <citation type="submission" date="2021-02" db="EMBL/GenBank/DDBJ databases">
        <authorList>
            <person name="Dougan E. K."/>
            <person name="Rhodes N."/>
            <person name="Thang M."/>
            <person name="Chan C."/>
        </authorList>
    </citation>
    <scope>NUCLEOTIDE SEQUENCE</scope>
</reference>
<dbReference type="EC" id="3.2.1.52" evidence="3"/>
<evidence type="ECO:0000256" key="1">
    <source>
        <dbReference type="ARBA" id="ARBA00001231"/>
    </source>
</evidence>
<organism evidence="7 8">
    <name type="scientific">Polarella glacialis</name>
    <name type="common">Dinoflagellate</name>
    <dbReference type="NCBI Taxonomy" id="89957"/>
    <lineage>
        <taxon>Eukaryota</taxon>
        <taxon>Sar</taxon>
        <taxon>Alveolata</taxon>
        <taxon>Dinophyceae</taxon>
        <taxon>Suessiales</taxon>
        <taxon>Suessiaceae</taxon>
        <taxon>Polarella</taxon>
    </lineage>
</organism>
<dbReference type="GO" id="GO:0016020">
    <property type="term" value="C:membrane"/>
    <property type="evidence" value="ECO:0007669"/>
    <property type="project" value="TreeGrafter"/>
</dbReference>
<protein>
    <recommendedName>
        <fullName evidence="3">beta-N-acetylhexosaminidase</fullName>
        <ecNumber evidence="3">3.2.1.52</ecNumber>
    </recommendedName>
</protein>
<comment type="similarity">
    <text evidence="2">Belongs to the glycosyl hydrolase 20 family.</text>
</comment>
<evidence type="ECO:0000256" key="2">
    <source>
        <dbReference type="ARBA" id="ARBA00006285"/>
    </source>
</evidence>
<dbReference type="SUPFAM" id="SSF51445">
    <property type="entry name" value="(Trans)glycosidases"/>
    <property type="match status" value="1"/>
</dbReference>
<dbReference type="PANTHER" id="PTHR22600">
    <property type="entry name" value="BETA-HEXOSAMINIDASE"/>
    <property type="match status" value="1"/>
</dbReference>
<comment type="caution">
    <text evidence="7">The sequence shown here is derived from an EMBL/GenBank/DDBJ whole genome shotgun (WGS) entry which is preliminary data.</text>
</comment>
<accession>A0A813KIW7</accession>
<evidence type="ECO:0000313" key="8">
    <source>
        <dbReference type="Proteomes" id="UP000626109"/>
    </source>
</evidence>
<feature type="domain" description="Glycoside hydrolase family 20 catalytic" evidence="6">
    <location>
        <begin position="35"/>
        <end position="206"/>
    </location>
</feature>
<dbReference type="Proteomes" id="UP000626109">
    <property type="component" value="Unassembled WGS sequence"/>
</dbReference>
<dbReference type="PRINTS" id="PR00738">
    <property type="entry name" value="GLHYDRLASE20"/>
</dbReference>
<dbReference type="GO" id="GO:0030203">
    <property type="term" value="P:glycosaminoglycan metabolic process"/>
    <property type="evidence" value="ECO:0007669"/>
    <property type="project" value="TreeGrafter"/>
</dbReference>
<dbReference type="Pfam" id="PF00728">
    <property type="entry name" value="Glyco_hydro_20"/>
    <property type="match status" value="1"/>
</dbReference>
<dbReference type="InterPro" id="IPR025705">
    <property type="entry name" value="Beta_hexosaminidase_sua/sub"/>
</dbReference>
<dbReference type="Gene3D" id="3.20.20.80">
    <property type="entry name" value="Glycosidases"/>
    <property type="match status" value="1"/>
</dbReference>